<evidence type="ECO:0000256" key="7">
    <source>
        <dbReference type="HAMAP-Rule" id="MF_00069"/>
    </source>
</evidence>
<evidence type="ECO:0000256" key="2">
    <source>
        <dbReference type="ARBA" id="ARBA00022490"/>
    </source>
</evidence>
<accession>A0A212LW00</accession>
<keyword evidence="7" id="KW-0004">4Fe-4S</keyword>
<dbReference type="AlphaFoldDB" id="A0A212LW00"/>
<dbReference type="NCBIfam" id="TIGR01703">
    <property type="entry name" value="hybrid_clust"/>
    <property type="match status" value="1"/>
</dbReference>
<feature type="binding site" evidence="7">
    <location>
        <position position="313"/>
    </location>
    <ligand>
        <name>hybrid [4Fe-2O-2S] cluster</name>
        <dbReference type="ChEBI" id="CHEBI:60519"/>
    </ligand>
</feature>
<feature type="binding site" evidence="7">
    <location>
        <position position="17"/>
    </location>
    <ligand>
        <name>[4Fe-4S] cluster</name>
        <dbReference type="ChEBI" id="CHEBI:49883"/>
    </ligand>
</feature>
<dbReference type="InterPro" id="IPR016100">
    <property type="entry name" value="Prismane_a-bundle"/>
</dbReference>
<feature type="binding site" evidence="7">
    <location>
        <position position="374"/>
    </location>
    <ligand>
        <name>hybrid [4Fe-2O-2S] cluster</name>
        <dbReference type="ChEBI" id="CHEBI:60519"/>
    </ligand>
</feature>
<feature type="binding site" evidence="7">
    <location>
        <position position="5"/>
    </location>
    <ligand>
        <name>[4Fe-4S] cluster</name>
        <dbReference type="ChEBI" id="CHEBI:49883"/>
    </ligand>
</feature>
<keyword evidence="3 7" id="KW-0479">Metal-binding</keyword>
<feature type="binding site" evidence="7">
    <location>
        <position position="131"/>
    </location>
    <ligand>
        <name>hybrid [4Fe-2O-2S] cluster</name>
        <dbReference type="ChEBI" id="CHEBI:60519"/>
    </ligand>
</feature>
<comment type="similarity">
    <text evidence="7">Belongs to the HCP family.</text>
</comment>
<feature type="binding site" evidence="7">
    <location>
        <position position="199"/>
    </location>
    <ligand>
        <name>hybrid [4Fe-2O-2S] cluster</name>
        <dbReference type="ChEBI" id="CHEBI:60519"/>
    </ligand>
</feature>
<dbReference type="GO" id="GO:0046872">
    <property type="term" value="F:metal ion binding"/>
    <property type="evidence" value="ECO:0007669"/>
    <property type="project" value="UniProtKB-KW"/>
</dbReference>
<feature type="binding site" evidence="7">
    <location>
        <position position="338"/>
    </location>
    <ligand>
        <name>hybrid [4Fe-2O-2S] cluster</name>
        <dbReference type="ChEBI" id="CHEBI:60519"/>
    </ligand>
</feature>
<feature type="binding site" evidence="7">
    <location>
        <position position="155"/>
    </location>
    <ligand>
        <name>hybrid [4Fe-2O-2S] cluster</name>
        <dbReference type="ChEBI" id="CHEBI:60519"/>
    </ligand>
</feature>
<dbReference type="GO" id="GO:0050418">
    <property type="term" value="F:hydroxylamine reductase activity"/>
    <property type="evidence" value="ECO:0007669"/>
    <property type="project" value="UniProtKB-UniRule"/>
</dbReference>
<dbReference type="InterPro" id="IPR004137">
    <property type="entry name" value="HCP/CODH"/>
</dbReference>
<evidence type="ECO:0000256" key="1">
    <source>
        <dbReference type="ARBA" id="ARBA00004496"/>
    </source>
</evidence>
<feature type="binding site" evidence="7">
    <location>
        <position position="8"/>
    </location>
    <ligand>
        <name>[4Fe-4S] cluster</name>
        <dbReference type="ChEBI" id="CHEBI:49883"/>
    </ligand>
</feature>
<organism evidence="8">
    <name type="scientific">uncultured Sporomusa sp</name>
    <dbReference type="NCBI Taxonomy" id="307249"/>
    <lineage>
        <taxon>Bacteria</taxon>
        <taxon>Bacillati</taxon>
        <taxon>Bacillota</taxon>
        <taxon>Negativicutes</taxon>
        <taxon>Selenomonadales</taxon>
        <taxon>Sporomusaceae</taxon>
        <taxon>Sporomusa</taxon>
        <taxon>environmental samples</taxon>
    </lineage>
</organism>
<dbReference type="GO" id="GO:0005737">
    <property type="term" value="C:cytoplasm"/>
    <property type="evidence" value="ECO:0007669"/>
    <property type="project" value="UniProtKB-SubCell"/>
</dbReference>
<dbReference type="InterPro" id="IPR011254">
    <property type="entry name" value="Prismane-like_sf"/>
</dbReference>
<name>A0A212LW00_9FIRM</name>
<dbReference type="GO" id="GO:0004601">
    <property type="term" value="F:peroxidase activity"/>
    <property type="evidence" value="ECO:0007669"/>
    <property type="project" value="TreeGrafter"/>
</dbReference>
<reference evidence="8" key="1">
    <citation type="submission" date="2016-08" db="EMBL/GenBank/DDBJ databases">
        <authorList>
            <person name="Seilhamer J.J."/>
        </authorList>
    </citation>
    <scope>NUCLEOTIDE SEQUENCE</scope>
    <source>
        <strain evidence="8">86</strain>
    </source>
</reference>
<dbReference type="EMBL" id="FMJE01000004">
    <property type="protein sequence ID" value="SCM81713.1"/>
    <property type="molecule type" value="Genomic_DNA"/>
</dbReference>
<dbReference type="PANTHER" id="PTHR30109:SF0">
    <property type="entry name" value="HYDROXYLAMINE REDUCTASE"/>
    <property type="match status" value="1"/>
</dbReference>
<dbReference type="InterPro" id="IPR016099">
    <property type="entry name" value="Prismane-like_a/b-sand"/>
</dbReference>
<feature type="binding site" evidence="7">
    <location>
        <position position="23"/>
    </location>
    <ligand>
        <name>[4Fe-4S] cluster</name>
        <dbReference type="ChEBI" id="CHEBI:49883"/>
    </ligand>
</feature>
<dbReference type="Gene3D" id="3.40.50.2030">
    <property type="match status" value="2"/>
</dbReference>
<dbReference type="Pfam" id="PF03063">
    <property type="entry name" value="Prismane"/>
    <property type="match status" value="1"/>
</dbReference>
<sequence>MSMFCHQCEQTANGTGCTKVGVCGKNEDLQSLQDILTFGLKGIAAYAYHARELGARDEQVDAFVHDAMFFTLTNVDFSLERHIDMVMKCGEMNYRVMELLDKAHTERFGNPVPTKVSTGTKAGHGILITGHDILDLYELLKQTEGMGINIYTHGEMLPAHAYPELQKFPHLVANYGTAWQNQQTEFAAFPGAILVTTNCIMPVKESYRERLFTSGVAGMEGCEHITGRDFSALIAKAKALPALPEQAGSSLMTGFHHTAVLGLADKIVDAVKSGKIKRFFLVGGCDGAKPGRNYYTQLVEQIPQDCVVLTVACGKYRFNHLDLGDIDGIPRLLDLGQCNNSYSGIQIALALAKAFNCGVNDLPLTLILSWYEQKAVAILLTLLSLGVKNIRVGPTPPAFMSPNVLKVLQDNYNLQLITTPDQDLQAIFGSTPAAANAANPEPVAEPSFWGRIAAFLGFK</sequence>
<keyword evidence="6 7" id="KW-0411">Iron-sulfur</keyword>
<evidence type="ECO:0000256" key="4">
    <source>
        <dbReference type="ARBA" id="ARBA00023002"/>
    </source>
</evidence>
<dbReference type="PANTHER" id="PTHR30109">
    <property type="entry name" value="HYDROXYLAMINE REDUCTASE"/>
    <property type="match status" value="1"/>
</dbReference>
<comment type="subcellular location">
    <subcellularLocation>
        <location evidence="1 7">Cytoplasm</location>
    </subcellularLocation>
</comment>
<feature type="binding site" description="via persulfide group" evidence="7">
    <location>
        <position position="285"/>
    </location>
    <ligand>
        <name>hybrid [4Fe-2O-2S] cluster</name>
        <dbReference type="ChEBI" id="CHEBI:60519"/>
    </ligand>
</feature>
<evidence type="ECO:0000256" key="6">
    <source>
        <dbReference type="ARBA" id="ARBA00023014"/>
    </source>
</evidence>
<comment type="catalytic activity">
    <reaction evidence="7">
        <text>A + NH4(+) + H2O = hydroxylamine + AH2 + H(+)</text>
        <dbReference type="Rhea" id="RHEA:22052"/>
        <dbReference type="ChEBI" id="CHEBI:13193"/>
        <dbReference type="ChEBI" id="CHEBI:15377"/>
        <dbReference type="ChEBI" id="CHEBI:15378"/>
        <dbReference type="ChEBI" id="CHEBI:15429"/>
        <dbReference type="ChEBI" id="CHEBI:17499"/>
        <dbReference type="ChEBI" id="CHEBI:28938"/>
        <dbReference type="EC" id="1.7.99.1"/>
    </reaction>
</comment>
<dbReference type="CDD" id="cd01914">
    <property type="entry name" value="HCP"/>
    <property type="match status" value="1"/>
</dbReference>
<dbReference type="InterPro" id="IPR010048">
    <property type="entry name" value="Hydroxylam_reduct"/>
</dbReference>
<dbReference type="FunFam" id="3.40.50.2030:FF:000001">
    <property type="entry name" value="Hydroxylamine reductase"/>
    <property type="match status" value="1"/>
</dbReference>
<evidence type="ECO:0000256" key="3">
    <source>
        <dbReference type="ARBA" id="ARBA00022723"/>
    </source>
</evidence>
<feature type="modified residue" description="Cysteine persulfide" evidence="7">
    <location>
        <position position="285"/>
    </location>
</feature>
<comment type="function">
    <text evidence="7">Catalyzes the reduction of hydroxylamine to form NH(3) and H(2)O.</text>
</comment>
<keyword evidence="5 7" id="KW-0408">Iron</keyword>
<dbReference type="SUPFAM" id="SSF56821">
    <property type="entry name" value="Prismane protein-like"/>
    <property type="match status" value="1"/>
</dbReference>
<dbReference type="EC" id="1.7.99.1" evidence="7"/>
<feature type="binding site" evidence="7">
    <location>
        <position position="372"/>
    </location>
    <ligand>
        <name>hybrid [4Fe-2O-2S] cluster</name>
        <dbReference type="ChEBI" id="CHEBI:60519"/>
    </ligand>
</feature>
<dbReference type="GO" id="GO:0051539">
    <property type="term" value="F:4 iron, 4 sulfur cluster binding"/>
    <property type="evidence" value="ECO:0007669"/>
    <property type="project" value="UniProtKB-KW"/>
</dbReference>
<comment type="cofactor">
    <cofactor evidence="7">
        <name>hybrid [4Fe-2O-2S] cluster</name>
        <dbReference type="ChEBI" id="CHEBI:60519"/>
    </cofactor>
    <text evidence="7">Binds 1 hybrid [4Fe-2O-2S] cluster.</text>
</comment>
<protein>
    <recommendedName>
        <fullName evidence="7">Hydroxylamine reductase</fullName>
        <ecNumber evidence="7">1.7.99.1</ecNumber>
    </recommendedName>
    <alternativeName>
        <fullName evidence="7">Hybrid-cluster protein</fullName>
        <shortName evidence="7">HCP</shortName>
    </alternativeName>
    <alternativeName>
        <fullName evidence="7">Prismane protein</fullName>
    </alternativeName>
</protein>
<evidence type="ECO:0000256" key="5">
    <source>
        <dbReference type="ARBA" id="ARBA00023004"/>
    </source>
</evidence>
<comment type="cofactor">
    <cofactor evidence="7">
        <name>[4Fe-4S] cluster</name>
        <dbReference type="ChEBI" id="CHEBI:49883"/>
    </cofactor>
    <text evidence="7">Binds 1 [4Fe-4S] cluster.</text>
</comment>
<dbReference type="Gene3D" id="1.20.1270.20">
    <property type="match status" value="1"/>
</dbReference>
<keyword evidence="4 7" id="KW-0560">Oxidoreductase</keyword>
<proteinExistence type="inferred from homology"/>
<dbReference type="RefSeq" id="WP_288184656.1">
    <property type="nucleotide sequence ID" value="NZ_LT608335.1"/>
</dbReference>
<dbReference type="HAMAP" id="MF_00069">
    <property type="entry name" value="Hydroxylam_reduct"/>
    <property type="match status" value="1"/>
</dbReference>
<gene>
    <name evidence="7 8" type="primary">hcp</name>
    <name evidence="8" type="ORF">KL86SPO_40197</name>
</gene>
<evidence type="ECO:0000313" key="8">
    <source>
        <dbReference type="EMBL" id="SCM81713.1"/>
    </source>
</evidence>
<keyword evidence="2 7" id="KW-0963">Cytoplasm</keyword>
<dbReference type="GO" id="GO:0042542">
    <property type="term" value="P:response to hydrogen peroxide"/>
    <property type="evidence" value="ECO:0007669"/>
    <property type="project" value="TreeGrafter"/>
</dbReference>
<dbReference type="NCBIfam" id="NF003658">
    <property type="entry name" value="PRK05290.1"/>
    <property type="match status" value="1"/>
</dbReference>
<dbReference type="FunFam" id="3.40.50.2030:FF:000002">
    <property type="entry name" value="Hydroxylamine reductase"/>
    <property type="match status" value="1"/>
</dbReference>